<sequence length="72" mass="8076">MARENEKFWCGSLSYIGPGHSQVYEWGHLMLEPAEQGVHNSDLLCLGPFVETLSIAVDSLVISHLCRPFVFI</sequence>
<comment type="caution">
    <text evidence="1">The sequence shown here is derived from an EMBL/GenBank/DDBJ whole genome shotgun (WGS) entry which is preliminary data.</text>
</comment>
<evidence type="ECO:0000313" key="1">
    <source>
        <dbReference type="EMBL" id="KAK7363426.1"/>
    </source>
</evidence>
<dbReference type="EMBL" id="JAYMYQ010000001">
    <property type="protein sequence ID" value="KAK7363426.1"/>
    <property type="molecule type" value="Genomic_DNA"/>
</dbReference>
<dbReference type="Proteomes" id="UP001367508">
    <property type="component" value="Unassembled WGS sequence"/>
</dbReference>
<protein>
    <submittedName>
        <fullName evidence="1">Uncharacterized protein</fullName>
    </submittedName>
</protein>
<evidence type="ECO:0000313" key="2">
    <source>
        <dbReference type="Proteomes" id="UP001367508"/>
    </source>
</evidence>
<dbReference type="AlphaFoldDB" id="A0AAN9R8U3"/>
<keyword evidence="2" id="KW-1185">Reference proteome</keyword>
<accession>A0AAN9R8U3</accession>
<proteinExistence type="predicted"/>
<name>A0AAN9R8U3_CANGL</name>
<reference evidence="1 2" key="1">
    <citation type="submission" date="2024-01" db="EMBL/GenBank/DDBJ databases">
        <title>The genomes of 5 underutilized Papilionoideae crops provide insights into root nodulation and disease resistanc.</title>
        <authorList>
            <person name="Jiang F."/>
        </authorList>
    </citation>
    <scope>NUCLEOTIDE SEQUENCE [LARGE SCALE GENOMIC DNA]</scope>
    <source>
        <strain evidence="1">LVBAO_FW01</strain>
        <tissue evidence="1">Leaves</tissue>
    </source>
</reference>
<organism evidence="1 2">
    <name type="scientific">Canavalia gladiata</name>
    <name type="common">Sword bean</name>
    <name type="synonym">Dolichos gladiatus</name>
    <dbReference type="NCBI Taxonomy" id="3824"/>
    <lineage>
        <taxon>Eukaryota</taxon>
        <taxon>Viridiplantae</taxon>
        <taxon>Streptophyta</taxon>
        <taxon>Embryophyta</taxon>
        <taxon>Tracheophyta</taxon>
        <taxon>Spermatophyta</taxon>
        <taxon>Magnoliopsida</taxon>
        <taxon>eudicotyledons</taxon>
        <taxon>Gunneridae</taxon>
        <taxon>Pentapetalae</taxon>
        <taxon>rosids</taxon>
        <taxon>fabids</taxon>
        <taxon>Fabales</taxon>
        <taxon>Fabaceae</taxon>
        <taxon>Papilionoideae</taxon>
        <taxon>50 kb inversion clade</taxon>
        <taxon>NPAAA clade</taxon>
        <taxon>indigoferoid/millettioid clade</taxon>
        <taxon>Phaseoleae</taxon>
        <taxon>Canavalia</taxon>
    </lineage>
</organism>
<gene>
    <name evidence="1" type="ORF">VNO77_05569</name>
</gene>